<sequence>MIRSMTGIATGRGAAEGHGWSWELRAVNARGLDLRMRLPEGVPGLEAALRARLGAALARGSVTLSLRLVPDGAAAGPAIDATRLDAALGAVAEVEARAAVAGVALAPVRATDLLSMGGVLSDAAAEAVPEALRAALLADFEPVLAAFLESREAEGRALAPALRREIDTIERLTGAAAAAAGDREAAAAEALRAALDRVRAAVEVDAARLAQELALIAVKADVAEELDRLAAHVAQARALLDEGGAVGRRLDFLTQEFTREANTLCSKSGDTALTRIGLEMKAAVDRMREQVQNVE</sequence>
<dbReference type="PANTHER" id="PTHR30636:SF3">
    <property type="entry name" value="UPF0701 PROTEIN YICC"/>
    <property type="match status" value="1"/>
</dbReference>
<comment type="cofactor">
    <cofactor evidence="1">
        <name>a divalent metal cation</name>
        <dbReference type="ChEBI" id="CHEBI:60240"/>
    </cofactor>
</comment>
<keyword evidence="4" id="KW-0378">Hydrolase</keyword>
<proteinExistence type="inferred from homology"/>
<dbReference type="GO" id="GO:0004521">
    <property type="term" value="F:RNA endonuclease activity"/>
    <property type="evidence" value="ECO:0007669"/>
    <property type="project" value="InterPro"/>
</dbReference>
<dbReference type="RefSeq" id="WP_115980940.1">
    <property type="nucleotide sequence ID" value="NZ_QOHR01000018.1"/>
</dbReference>
<keyword evidence="2" id="KW-0540">Nuclease</keyword>
<protein>
    <submittedName>
        <fullName evidence="8">YicC family protein</fullName>
    </submittedName>
</protein>
<evidence type="ECO:0000313" key="8">
    <source>
        <dbReference type="EMBL" id="REC55512.1"/>
    </source>
</evidence>
<gene>
    <name evidence="8" type="ORF">DRV84_11825</name>
</gene>
<evidence type="ECO:0000256" key="5">
    <source>
        <dbReference type="ARBA" id="ARBA00035648"/>
    </source>
</evidence>
<evidence type="ECO:0000256" key="3">
    <source>
        <dbReference type="ARBA" id="ARBA00022759"/>
    </source>
</evidence>
<dbReference type="Proteomes" id="UP000257131">
    <property type="component" value="Unassembled WGS sequence"/>
</dbReference>
<reference evidence="8 9" key="1">
    <citation type="journal article" date="2017" name="Int. J. Syst. Evol. Microbiol.">
        <title>Rhodosalinus sediminis gen. nov., sp. nov., isolated from marine saltern.</title>
        <authorList>
            <person name="Guo L.Y."/>
            <person name="Ling S.K."/>
            <person name="Li C.M."/>
            <person name="Chen G.J."/>
            <person name="Du Z.J."/>
        </authorList>
    </citation>
    <scope>NUCLEOTIDE SEQUENCE [LARGE SCALE GENOMIC DNA]</scope>
    <source>
        <strain evidence="8 9">WDN1C137</strain>
    </source>
</reference>
<evidence type="ECO:0000259" key="6">
    <source>
        <dbReference type="Pfam" id="PF03755"/>
    </source>
</evidence>
<evidence type="ECO:0000256" key="1">
    <source>
        <dbReference type="ARBA" id="ARBA00001968"/>
    </source>
</evidence>
<accession>A0A3D9BQ03</accession>
<comment type="caution">
    <text evidence="8">The sequence shown here is derived from an EMBL/GenBank/DDBJ whole genome shotgun (WGS) entry which is preliminary data.</text>
</comment>
<feature type="domain" description="Endoribonuclease YicC-like N-terminal" evidence="6">
    <location>
        <begin position="2"/>
        <end position="159"/>
    </location>
</feature>
<dbReference type="EMBL" id="QOHR01000018">
    <property type="protein sequence ID" value="REC55512.1"/>
    <property type="molecule type" value="Genomic_DNA"/>
</dbReference>
<evidence type="ECO:0000256" key="4">
    <source>
        <dbReference type="ARBA" id="ARBA00022801"/>
    </source>
</evidence>
<dbReference type="AlphaFoldDB" id="A0A3D9BQ03"/>
<dbReference type="InterPro" id="IPR013551">
    <property type="entry name" value="YicC-like_C"/>
</dbReference>
<name>A0A3D9BQ03_9RHOB</name>
<feature type="domain" description="Endoribonuclease YicC-like C-terminal" evidence="7">
    <location>
        <begin position="182"/>
        <end position="295"/>
    </location>
</feature>
<dbReference type="OrthoDB" id="9771229at2"/>
<comment type="similarity">
    <text evidence="5">Belongs to the YicC/YloC family.</text>
</comment>
<dbReference type="NCBIfam" id="TIGR00255">
    <property type="entry name" value="YicC/YloC family endoribonuclease"/>
    <property type="match status" value="1"/>
</dbReference>
<keyword evidence="9" id="KW-1185">Reference proteome</keyword>
<dbReference type="GO" id="GO:0016787">
    <property type="term" value="F:hydrolase activity"/>
    <property type="evidence" value="ECO:0007669"/>
    <property type="project" value="UniProtKB-KW"/>
</dbReference>
<dbReference type="InterPro" id="IPR005229">
    <property type="entry name" value="YicC/YloC-like"/>
</dbReference>
<dbReference type="PANTHER" id="PTHR30636">
    <property type="entry name" value="UPF0701 PROTEIN YICC"/>
    <property type="match status" value="1"/>
</dbReference>
<evidence type="ECO:0000256" key="2">
    <source>
        <dbReference type="ARBA" id="ARBA00022722"/>
    </source>
</evidence>
<dbReference type="Pfam" id="PF08340">
    <property type="entry name" value="YicC-like_C"/>
    <property type="match status" value="1"/>
</dbReference>
<dbReference type="InterPro" id="IPR013527">
    <property type="entry name" value="YicC-like_N"/>
</dbReference>
<evidence type="ECO:0000259" key="7">
    <source>
        <dbReference type="Pfam" id="PF08340"/>
    </source>
</evidence>
<keyword evidence="3" id="KW-0255">Endonuclease</keyword>
<evidence type="ECO:0000313" key="9">
    <source>
        <dbReference type="Proteomes" id="UP000257131"/>
    </source>
</evidence>
<organism evidence="8 9">
    <name type="scientific">Rhodosalinus sediminis</name>
    <dbReference type="NCBI Taxonomy" id="1940533"/>
    <lineage>
        <taxon>Bacteria</taxon>
        <taxon>Pseudomonadati</taxon>
        <taxon>Pseudomonadota</taxon>
        <taxon>Alphaproteobacteria</taxon>
        <taxon>Rhodobacterales</taxon>
        <taxon>Paracoccaceae</taxon>
        <taxon>Rhodosalinus</taxon>
    </lineage>
</organism>
<dbReference type="Pfam" id="PF03755">
    <property type="entry name" value="YicC-like_N"/>
    <property type="match status" value="1"/>
</dbReference>